<dbReference type="SMART" id="SM00181">
    <property type="entry name" value="EGF"/>
    <property type="match status" value="2"/>
</dbReference>
<dbReference type="GO" id="GO:0005112">
    <property type="term" value="F:Notch binding"/>
    <property type="evidence" value="ECO:0007669"/>
    <property type="project" value="TreeGrafter"/>
</dbReference>
<accession>A0A8B6BLI7</accession>
<feature type="domain" description="VWFA" evidence="8">
    <location>
        <begin position="87"/>
        <end position="176"/>
    </location>
</feature>
<dbReference type="CDD" id="cd01450">
    <property type="entry name" value="vWFA_subfamily_ECM"/>
    <property type="match status" value="1"/>
</dbReference>
<dbReference type="CDD" id="cd00054">
    <property type="entry name" value="EGF_CA"/>
    <property type="match status" value="2"/>
</dbReference>
<feature type="domain" description="EGF-like" evidence="7">
    <location>
        <begin position="42"/>
        <end position="78"/>
    </location>
</feature>
<dbReference type="PANTHER" id="PTHR12916">
    <property type="entry name" value="CYTOCHROME C OXIDASE POLYPEPTIDE VIC-2"/>
    <property type="match status" value="1"/>
</dbReference>
<dbReference type="PANTHER" id="PTHR12916:SF9">
    <property type="entry name" value="NEUROGENIC LOCUS NOTCH HOMOLOG PROTEIN 1-RELATED"/>
    <property type="match status" value="1"/>
</dbReference>
<dbReference type="Gene3D" id="3.40.50.410">
    <property type="entry name" value="von Willebrand factor, type A domain"/>
    <property type="match status" value="1"/>
</dbReference>
<gene>
    <name evidence="9" type="ORF">MGAL_10B084192</name>
</gene>
<dbReference type="SUPFAM" id="SSF57196">
    <property type="entry name" value="EGF/Laminin"/>
    <property type="match status" value="1"/>
</dbReference>
<dbReference type="SUPFAM" id="SSF53300">
    <property type="entry name" value="vWA-like"/>
    <property type="match status" value="1"/>
</dbReference>
<dbReference type="OrthoDB" id="430340at2759"/>
<name>A0A8B6BLI7_MYTGA</name>
<dbReference type="GO" id="GO:0005509">
    <property type="term" value="F:calcium ion binding"/>
    <property type="evidence" value="ECO:0007669"/>
    <property type="project" value="InterPro"/>
</dbReference>
<keyword evidence="2" id="KW-0732">Signal</keyword>
<dbReference type="InterPro" id="IPR001881">
    <property type="entry name" value="EGF-like_Ca-bd_dom"/>
</dbReference>
<evidence type="ECO:0000313" key="9">
    <source>
        <dbReference type="EMBL" id="VDH92105.1"/>
    </source>
</evidence>
<dbReference type="Proteomes" id="UP000596742">
    <property type="component" value="Unassembled WGS sequence"/>
</dbReference>
<feature type="disulfide bond" evidence="6">
    <location>
        <begin position="68"/>
        <end position="77"/>
    </location>
</feature>
<dbReference type="PROSITE" id="PS01187">
    <property type="entry name" value="EGF_CA"/>
    <property type="match status" value="1"/>
</dbReference>
<dbReference type="AlphaFoldDB" id="A0A8B6BLI7"/>
<dbReference type="InterPro" id="IPR000152">
    <property type="entry name" value="EGF-type_Asp/Asn_hydroxyl_site"/>
</dbReference>
<comment type="caution">
    <text evidence="6">Lacks conserved residue(s) required for the propagation of feature annotation.</text>
</comment>
<evidence type="ECO:0000256" key="2">
    <source>
        <dbReference type="ARBA" id="ARBA00022729"/>
    </source>
</evidence>
<organism evidence="9 10">
    <name type="scientific">Mytilus galloprovincialis</name>
    <name type="common">Mediterranean mussel</name>
    <dbReference type="NCBI Taxonomy" id="29158"/>
    <lineage>
        <taxon>Eukaryota</taxon>
        <taxon>Metazoa</taxon>
        <taxon>Spiralia</taxon>
        <taxon>Lophotrochozoa</taxon>
        <taxon>Mollusca</taxon>
        <taxon>Bivalvia</taxon>
        <taxon>Autobranchia</taxon>
        <taxon>Pteriomorphia</taxon>
        <taxon>Mytilida</taxon>
        <taxon>Mytiloidea</taxon>
        <taxon>Mytilidae</taxon>
        <taxon>Mytilinae</taxon>
        <taxon>Mytilus</taxon>
    </lineage>
</organism>
<dbReference type="InterPro" id="IPR018097">
    <property type="entry name" value="EGF_Ca-bd_CS"/>
</dbReference>
<evidence type="ECO:0000256" key="6">
    <source>
        <dbReference type="PROSITE-ProRule" id="PRU00076"/>
    </source>
</evidence>
<dbReference type="PROSITE" id="PS00022">
    <property type="entry name" value="EGF_1"/>
    <property type="match status" value="2"/>
</dbReference>
<dbReference type="PROSITE" id="PS00010">
    <property type="entry name" value="ASX_HYDROXYL"/>
    <property type="match status" value="2"/>
</dbReference>
<dbReference type="SMART" id="SM00179">
    <property type="entry name" value="EGF_CA"/>
    <property type="match status" value="2"/>
</dbReference>
<dbReference type="InterPro" id="IPR002035">
    <property type="entry name" value="VWF_A"/>
</dbReference>
<dbReference type="GO" id="GO:0007219">
    <property type="term" value="P:Notch signaling pathway"/>
    <property type="evidence" value="ECO:0007669"/>
    <property type="project" value="TreeGrafter"/>
</dbReference>
<dbReference type="Pfam" id="PF00092">
    <property type="entry name" value="VWA"/>
    <property type="match status" value="1"/>
</dbReference>
<proteinExistence type="predicted"/>
<feature type="disulfide bond" evidence="6">
    <location>
        <begin position="30"/>
        <end position="39"/>
    </location>
</feature>
<evidence type="ECO:0000256" key="3">
    <source>
        <dbReference type="ARBA" id="ARBA00022737"/>
    </source>
</evidence>
<dbReference type="PROSITE" id="PS50026">
    <property type="entry name" value="EGF_3"/>
    <property type="match status" value="2"/>
</dbReference>
<keyword evidence="3" id="KW-0677">Repeat</keyword>
<keyword evidence="5" id="KW-0325">Glycoprotein</keyword>
<feature type="domain" description="EGF-like" evidence="7">
    <location>
        <begin position="4"/>
        <end position="40"/>
    </location>
</feature>
<dbReference type="InterPro" id="IPR000742">
    <property type="entry name" value="EGF"/>
</dbReference>
<reference evidence="9" key="1">
    <citation type="submission" date="2018-11" db="EMBL/GenBank/DDBJ databases">
        <authorList>
            <person name="Alioto T."/>
            <person name="Alioto T."/>
        </authorList>
    </citation>
    <scope>NUCLEOTIDE SEQUENCE</scope>
</reference>
<dbReference type="Pfam" id="PF00008">
    <property type="entry name" value="EGF"/>
    <property type="match status" value="2"/>
</dbReference>
<dbReference type="EMBL" id="UYJE01000302">
    <property type="protein sequence ID" value="VDH92105.1"/>
    <property type="molecule type" value="Genomic_DNA"/>
</dbReference>
<protein>
    <submittedName>
        <fullName evidence="9">Uncharacterized protein</fullName>
    </submittedName>
</protein>
<sequence>MIQDINECASNPCHHGGTCKDQVNTYMCTCVLGFAGVNCQTDINECASNPCANGGSCTDHVNRYTCTCVPGYIGSNCQTDCRPGPADIVFIIDTSSSLETNINRSISFITEFIKRTPIGKDDFQVGVITYDFDAYVLFDLDDYKSASGIIAKLQHIKAGNGATFTSPALKKAKEVD</sequence>
<evidence type="ECO:0000313" key="10">
    <source>
        <dbReference type="Proteomes" id="UP000596742"/>
    </source>
</evidence>
<evidence type="ECO:0000259" key="7">
    <source>
        <dbReference type="PROSITE" id="PS50026"/>
    </source>
</evidence>
<dbReference type="FunFam" id="2.10.25.10:FF:000004">
    <property type="entry name" value="Neurogenic locus notch 1"/>
    <property type="match status" value="2"/>
</dbReference>
<dbReference type="PROSITE" id="PS50234">
    <property type="entry name" value="VWFA"/>
    <property type="match status" value="1"/>
</dbReference>
<dbReference type="InterPro" id="IPR036465">
    <property type="entry name" value="vWFA_dom_sf"/>
</dbReference>
<keyword evidence="10" id="KW-1185">Reference proteome</keyword>
<dbReference type="PROSITE" id="PS01186">
    <property type="entry name" value="EGF_2"/>
    <property type="match status" value="1"/>
</dbReference>
<dbReference type="Gene3D" id="2.10.25.10">
    <property type="entry name" value="Laminin"/>
    <property type="match status" value="2"/>
</dbReference>
<dbReference type="PRINTS" id="PR00010">
    <property type="entry name" value="EGFBLOOD"/>
</dbReference>
<keyword evidence="4 6" id="KW-1015">Disulfide bond</keyword>
<evidence type="ECO:0000256" key="1">
    <source>
        <dbReference type="ARBA" id="ARBA00022536"/>
    </source>
</evidence>
<comment type="caution">
    <text evidence="9">The sequence shown here is derived from an EMBL/GenBank/DDBJ whole genome shotgun (WGS) entry which is preliminary data.</text>
</comment>
<evidence type="ECO:0000256" key="5">
    <source>
        <dbReference type="ARBA" id="ARBA00023180"/>
    </source>
</evidence>
<evidence type="ECO:0000259" key="8">
    <source>
        <dbReference type="PROSITE" id="PS50234"/>
    </source>
</evidence>
<evidence type="ECO:0000256" key="4">
    <source>
        <dbReference type="ARBA" id="ARBA00023157"/>
    </source>
</evidence>
<keyword evidence="1 6" id="KW-0245">EGF-like domain</keyword>